<sequence length="200" mass="21460">MAGAWTACENQGMLDPVIAVHLDRAEACWAAALTLTTEDDLDCASGCADWSNRELVNHLVGGGARYAMLLRQEPPAEVEATRGLDHLGEDPLAAFWELEREFRTAAAAVDLSVPVSHRIGALPGDQLVRMRILELALHAADLSRGTGYAWPIDDALAEFMADELGDLIVALGDTGGYRPPRFGPQAGESAAERVLRISGR</sequence>
<keyword evidence="3" id="KW-1185">Reference proteome</keyword>
<organism evidence="2 3">
    <name type="scientific">Brevibacterium ammoniilyticum</name>
    <dbReference type="NCBI Taxonomy" id="1046555"/>
    <lineage>
        <taxon>Bacteria</taxon>
        <taxon>Bacillati</taxon>
        <taxon>Actinomycetota</taxon>
        <taxon>Actinomycetes</taxon>
        <taxon>Micrococcales</taxon>
        <taxon>Brevibacteriaceae</taxon>
        <taxon>Brevibacterium</taxon>
    </lineage>
</organism>
<dbReference type="InterPro" id="IPR024344">
    <property type="entry name" value="MDMPI_metal-binding"/>
</dbReference>
<reference evidence="2 3" key="1">
    <citation type="submission" date="2024-02" db="EMBL/GenBank/DDBJ databases">
        <title>Characterization of antibiotic resistant novel bacterial strains and their environmental applications.</title>
        <authorList>
            <person name="Manzoor S."/>
            <person name="Abbas S."/>
            <person name="Arshad M."/>
            <person name="Li W.J."/>
            <person name="Ahmed I."/>
        </authorList>
    </citation>
    <scope>NUCLEOTIDE SEQUENCE [LARGE SCALE GENOMIC DNA]</scope>
    <source>
        <strain evidence="2 3">KACC 15558</strain>
    </source>
</reference>
<dbReference type="EMBL" id="BAABNP010000003">
    <property type="protein sequence ID" value="GAA5339929.1"/>
    <property type="molecule type" value="Genomic_DNA"/>
</dbReference>
<dbReference type="Gene3D" id="1.20.120.450">
    <property type="entry name" value="dinb family like domain"/>
    <property type="match status" value="1"/>
</dbReference>
<dbReference type="Proteomes" id="UP001498935">
    <property type="component" value="Unassembled WGS sequence"/>
</dbReference>
<feature type="domain" description="Mycothiol-dependent maleylpyruvate isomerase metal-binding" evidence="1">
    <location>
        <begin position="24"/>
        <end position="142"/>
    </location>
</feature>
<evidence type="ECO:0000313" key="2">
    <source>
        <dbReference type="EMBL" id="GAA5339929.1"/>
    </source>
</evidence>
<gene>
    <name evidence="2" type="ORF">KACC15558_09690</name>
</gene>
<protein>
    <recommendedName>
        <fullName evidence="1">Mycothiol-dependent maleylpyruvate isomerase metal-binding domain-containing protein</fullName>
    </recommendedName>
</protein>
<evidence type="ECO:0000313" key="3">
    <source>
        <dbReference type="Proteomes" id="UP001498935"/>
    </source>
</evidence>
<proteinExistence type="predicted"/>
<accession>A0ABP9TYJ6</accession>
<comment type="caution">
    <text evidence="2">The sequence shown here is derived from an EMBL/GenBank/DDBJ whole genome shotgun (WGS) entry which is preliminary data.</text>
</comment>
<dbReference type="Pfam" id="PF11716">
    <property type="entry name" value="MDMPI_N"/>
    <property type="match status" value="1"/>
</dbReference>
<dbReference type="NCBIfam" id="TIGR03083">
    <property type="entry name" value="maleylpyruvate isomerase family mycothiol-dependent enzyme"/>
    <property type="match status" value="1"/>
</dbReference>
<dbReference type="InterPro" id="IPR017517">
    <property type="entry name" value="Maleyloyr_isom"/>
</dbReference>
<name>A0ABP9TYJ6_9MICO</name>
<dbReference type="InterPro" id="IPR034660">
    <property type="entry name" value="DinB/YfiT-like"/>
</dbReference>
<evidence type="ECO:0000259" key="1">
    <source>
        <dbReference type="Pfam" id="PF11716"/>
    </source>
</evidence>
<dbReference type="SUPFAM" id="SSF109854">
    <property type="entry name" value="DinB/YfiT-like putative metalloenzymes"/>
    <property type="match status" value="1"/>
</dbReference>